<accession>A0A0J1B961</accession>
<evidence type="ECO:0000313" key="6">
    <source>
        <dbReference type="Proteomes" id="UP000036367"/>
    </source>
</evidence>
<organism evidence="5 6">
    <name type="scientific">Rhodopirellula islandica</name>
    <dbReference type="NCBI Taxonomy" id="595434"/>
    <lineage>
        <taxon>Bacteria</taxon>
        <taxon>Pseudomonadati</taxon>
        <taxon>Planctomycetota</taxon>
        <taxon>Planctomycetia</taxon>
        <taxon>Pirellulales</taxon>
        <taxon>Pirellulaceae</taxon>
        <taxon>Rhodopirellula</taxon>
    </lineage>
</organism>
<dbReference type="GO" id="GO:0004553">
    <property type="term" value="F:hydrolase activity, hydrolyzing O-glycosyl compounds"/>
    <property type="evidence" value="ECO:0007669"/>
    <property type="project" value="InterPro"/>
</dbReference>
<evidence type="ECO:0000256" key="2">
    <source>
        <dbReference type="ARBA" id="ARBA00023295"/>
    </source>
</evidence>
<dbReference type="PANTHER" id="PTHR34142">
    <property type="entry name" value="ENDO-BETA-1,4-GLUCANASE A"/>
    <property type="match status" value="1"/>
</dbReference>
<evidence type="ECO:0000256" key="1">
    <source>
        <dbReference type="ARBA" id="ARBA00022801"/>
    </source>
</evidence>
<keyword evidence="1 3" id="KW-0378">Hydrolase</keyword>
<evidence type="ECO:0000313" key="5">
    <source>
        <dbReference type="EMBL" id="KLU02991.1"/>
    </source>
</evidence>
<keyword evidence="2 3" id="KW-0326">Glycosidase</keyword>
<dbReference type="GO" id="GO:0009251">
    <property type="term" value="P:glucan catabolic process"/>
    <property type="evidence" value="ECO:0007669"/>
    <property type="project" value="TreeGrafter"/>
</dbReference>
<proteinExistence type="inferred from homology"/>
<dbReference type="SUPFAM" id="SSF51445">
    <property type="entry name" value="(Trans)glycosidases"/>
    <property type="match status" value="1"/>
</dbReference>
<dbReference type="Proteomes" id="UP000036367">
    <property type="component" value="Unassembled WGS sequence"/>
</dbReference>
<evidence type="ECO:0000259" key="4">
    <source>
        <dbReference type="Pfam" id="PF00150"/>
    </source>
</evidence>
<dbReference type="PROSITE" id="PS00659">
    <property type="entry name" value="GLYCOSYL_HYDROL_F5"/>
    <property type="match status" value="1"/>
</dbReference>
<keyword evidence="6" id="KW-1185">Reference proteome</keyword>
<dbReference type="Pfam" id="PF00150">
    <property type="entry name" value="Cellulase"/>
    <property type="match status" value="1"/>
</dbReference>
<feature type="domain" description="Glycoside hydrolase family 5" evidence="4">
    <location>
        <begin position="69"/>
        <end position="336"/>
    </location>
</feature>
<dbReference type="Gene3D" id="3.20.20.80">
    <property type="entry name" value="Glycosidases"/>
    <property type="match status" value="1"/>
</dbReference>
<sequence>MRPIYWGPCLFVVVISLMRVHESSQADHVLKQDFPTSIGVSIAGPEFGTHHSDFSNANPGVFEVDYTYPGASTIEPLAQRGIRLMRLPVRWERLQPALGEELDPQELDRLVRTIAQVRASEARVIIDLHNYGRYRTLTARGPRDCIIDQRIDGQTPVSSEHLADLWTRLAIHFHDNSTVIAYGLMNEPHDMGRSKWDEISQRSVDAIRAVDQQTWLLVAGDAWSSTEKFSRVNGPDAWINDATGRVLYEGHCYLDHDSSGQYKLSFAEEAFNDPSIRQRPAKRLQPFVEWCQQNRVRGFVGEFGVPVDDANWNDLFSEMLVQMDQADLGGCVWAAGPWWADYPLSVEVGHSKELDPLSLRKIVERN</sequence>
<dbReference type="InterPro" id="IPR017853">
    <property type="entry name" value="GH"/>
</dbReference>
<reference evidence="5" key="1">
    <citation type="submission" date="2015-05" db="EMBL/GenBank/DDBJ databases">
        <title>Permanent draft genome of Rhodopirellula islandicus K833.</title>
        <authorList>
            <person name="Kizina J."/>
            <person name="Richter M."/>
            <person name="Glockner F.O."/>
            <person name="Harder J."/>
        </authorList>
    </citation>
    <scope>NUCLEOTIDE SEQUENCE [LARGE SCALE GENOMIC DNA]</scope>
    <source>
        <strain evidence="5">K833</strain>
    </source>
</reference>
<dbReference type="AlphaFoldDB" id="A0A0J1B961"/>
<dbReference type="InterPro" id="IPR001547">
    <property type="entry name" value="Glyco_hydro_5"/>
</dbReference>
<gene>
    <name evidence="5" type="ORF">RISK_004961</name>
</gene>
<dbReference type="STRING" id="595434.RISK_004961"/>
<dbReference type="InterPro" id="IPR018087">
    <property type="entry name" value="Glyco_hydro_5_CS"/>
</dbReference>
<dbReference type="PANTHER" id="PTHR34142:SF1">
    <property type="entry name" value="GLYCOSIDE HYDROLASE FAMILY 5 DOMAIN-CONTAINING PROTEIN"/>
    <property type="match status" value="1"/>
</dbReference>
<dbReference type="EMBL" id="LECT01000042">
    <property type="protein sequence ID" value="KLU02991.1"/>
    <property type="molecule type" value="Genomic_DNA"/>
</dbReference>
<protein>
    <submittedName>
        <fullName evidence="5">Endoglucanase</fullName>
    </submittedName>
</protein>
<comment type="caution">
    <text evidence="5">The sequence shown here is derived from an EMBL/GenBank/DDBJ whole genome shotgun (WGS) entry which is preliminary data.</text>
</comment>
<comment type="similarity">
    <text evidence="3">Belongs to the glycosyl hydrolase 5 (cellulase A) family.</text>
</comment>
<dbReference type="PATRIC" id="fig|595434.4.peg.4708"/>
<name>A0A0J1B961_RHOIS</name>
<evidence type="ECO:0000256" key="3">
    <source>
        <dbReference type="RuleBase" id="RU361153"/>
    </source>
</evidence>